<feature type="domain" description="DUF5801" evidence="2">
    <location>
        <begin position="712"/>
        <end position="811"/>
    </location>
</feature>
<feature type="region of interest" description="Disordered" evidence="1">
    <location>
        <begin position="1"/>
        <end position="25"/>
    </location>
</feature>
<dbReference type="Pfam" id="PF17963">
    <property type="entry name" value="Big_9"/>
    <property type="match status" value="1"/>
</dbReference>
<gene>
    <name evidence="3" type="ORF">KTQ36_00005</name>
</gene>
<feature type="region of interest" description="Disordered" evidence="1">
    <location>
        <begin position="318"/>
        <end position="354"/>
    </location>
</feature>
<evidence type="ECO:0000313" key="3">
    <source>
        <dbReference type="EMBL" id="MBW0143681.1"/>
    </source>
</evidence>
<comment type="caution">
    <text evidence="3">The sequence shown here is derived from an EMBL/GenBank/DDBJ whole genome shotgun (WGS) entry which is preliminary data.</text>
</comment>
<feature type="region of interest" description="Disordered" evidence="1">
    <location>
        <begin position="167"/>
        <end position="207"/>
    </location>
</feature>
<name>A0ABS6V2I1_9SPHN</name>
<evidence type="ECO:0000256" key="1">
    <source>
        <dbReference type="SAM" id="MobiDB-lite"/>
    </source>
</evidence>
<reference evidence="3 4" key="1">
    <citation type="submission" date="2021-07" db="EMBL/GenBank/DDBJ databases">
        <title>The draft genome sequence of Sphingomicrobium sp. B8.</title>
        <authorList>
            <person name="Mu L."/>
        </authorList>
    </citation>
    <scope>NUCLEOTIDE SEQUENCE [LARGE SCALE GENOMIC DNA]</scope>
    <source>
        <strain evidence="3 4">B8</strain>
    </source>
</reference>
<dbReference type="Proteomes" id="UP000698028">
    <property type="component" value="Unassembled WGS sequence"/>
</dbReference>
<feature type="compositionally biased region" description="Polar residues" evidence="1">
    <location>
        <begin position="172"/>
        <end position="182"/>
    </location>
</feature>
<feature type="compositionally biased region" description="Low complexity" evidence="1">
    <location>
        <begin position="326"/>
        <end position="351"/>
    </location>
</feature>
<feature type="compositionally biased region" description="Polar residues" evidence="1">
    <location>
        <begin position="1"/>
        <end position="22"/>
    </location>
</feature>
<dbReference type="Pfam" id="PF19116">
    <property type="entry name" value="DUF5801"/>
    <property type="match status" value="3"/>
</dbReference>
<evidence type="ECO:0000313" key="4">
    <source>
        <dbReference type="Proteomes" id="UP000698028"/>
    </source>
</evidence>
<dbReference type="EMBL" id="JAHVAH010000001">
    <property type="protein sequence ID" value="MBW0143681.1"/>
    <property type="molecule type" value="Genomic_DNA"/>
</dbReference>
<sequence length="1077" mass="108599">MSNLNANSDVQDSEETIANNQDAAREPVTIRPGAIRVEPDANGLVVLPAEVALGDIAVVGTDLVIELPDGTQWVIVDGAVFVPQLVIGDVEVPPTNLAALLIGEEPEPAAGQTQSSGGNFSVAVPDLGPPQPLGDLLPPTALDYSPPEPELLGQFIEEDEPDNVPEIEIESENNPTGAQNATADVDESGLPARGDEPAGSDEASDGECTEGTFVYFSPDSPNVVAIDGLVVNGVVISQVGQIIQGQYGTLTITAIRDGEIDFLYKLTDNTSGDDTQDVFQVTVTDEDGDTATADLTININDDVPVARDDADYIAPGGMAADGNVMTGSGTTTGSSGEDTEGADGASVVSASGDGGDGTMVNGAIVVVGQYGTLTLNPDGSYTYARDPLSPGGVEDVFEYTIEDGDGDQSSATLTIVIDDLGDDITIVPDPNGGTVVDEGGLPPRGDEPAGSGEVADGDPNNNSDTGETVVGTITWVDGDGENVVRINDVIVTGPGQVIDIDGGTLVIISYDPVANIIEYEITLDDNTSGDNTSISFEVSITDADGDVATDTVTIDIIDDEPEANNDSDTVAAGTYGPETGNVMTGEGTNEGAGGAGADVEGADGASVTMIEGAGGSSMVDADGESVAGQYGVLTIDSEGNYSYVRNDGTPGGVDDVFTYTLTDGDGDSVTATLTISIENSDVIVGDNAMVRVDDDALPGGNPGGVGDDPDGANLAGTLSGAGADQPIGFEFSTAGAPAGFTFVASGDDILIQQGGVTVITVTLDAATGGYTVTQNAAIDHAAGGDENNVVFNIGYTVTDVDGDTANGTLTINADDDTPTIGRTQVAVPDLSVDETDLAADDSASFAGLFTISEGADGGSTAWSLTLSSQGVDSGLVDTATGQSVLLYNDGAGTIEGRTSGSDEVVFVVSVDGMGNVSLDQQRAVVHPDNPNNYDETVDVDGGAISLTVTVTDGDGDVATQSVDIGGSLNFDDDGPSVSLNQFSAPALAVDESDLATDDDGNAYAGAFTLDPGADGQQSLVYSLVITEGADSGLTDTATGEGIYLYYDGTDVVGLVGSGGMADPAGAVAFRVEVDGSG</sequence>
<protein>
    <recommendedName>
        <fullName evidence="2">DUF5801 domain-containing protein</fullName>
    </recommendedName>
</protein>
<accession>A0ABS6V2I1</accession>
<feature type="region of interest" description="Disordered" evidence="1">
    <location>
        <begin position="428"/>
        <end position="466"/>
    </location>
</feature>
<feature type="domain" description="DUF5801" evidence="2">
    <location>
        <begin position="987"/>
        <end position="1076"/>
    </location>
</feature>
<organism evidence="3 4">
    <name type="scientific">Sphingomicrobium clamense</name>
    <dbReference type="NCBI Taxonomy" id="2851013"/>
    <lineage>
        <taxon>Bacteria</taxon>
        <taxon>Pseudomonadati</taxon>
        <taxon>Pseudomonadota</taxon>
        <taxon>Alphaproteobacteria</taxon>
        <taxon>Sphingomonadales</taxon>
        <taxon>Sphingomonadaceae</taxon>
        <taxon>Sphingomicrobium</taxon>
    </lineage>
</organism>
<dbReference type="RefSeq" id="WP_255553892.1">
    <property type="nucleotide sequence ID" value="NZ_JAHVAH010000001.1"/>
</dbReference>
<feature type="non-terminal residue" evidence="3">
    <location>
        <position position="1077"/>
    </location>
</feature>
<feature type="compositionally biased region" description="Acidic residues" evidence="1">
    <location>
        <begin position="198"/>
        <end position="207"/>
    </location>
</feature>
<dbReference type="InterPro" id="IPR043824">
    <property type="entry name" value="DUF5801"/>
</dbReference>
<evidence type="ECO:0000259" key="2">
    <source>
        <dbReference type="Pfam" id="PF19116"/>
    </source>
</evidence>
<feature type="domain" description="DUF5801" evidence="2">
    <location>
        <begin position="830"/>
        <end position="965"/>
    </location>
</feature>
<keyword evidence="4" id="KW-1185">Reference proteome</keyword>
<proteinExistence type="predicted"/>